<dbReference type="InterPro" id="IPR011698">
    <property type="entry name" value="GATase_3"/>
</dbReference>
<evidence type="ECO:0000313" key="8">
    <source>
        <dbReference type="Proteomes" id="UP001387364"/>
    </source>
</evidence>
<keyword evidence="2 4" id="KW-0169">Cobalamin biosynthesis</keyword>
<dbReference type="InterPro" id="IPR027417">
    <property type="entry name" value="P-loop_NTPase"/>
</dbReference>
<feature type="domain" description="CobQ/CobB/MinD/ParA nucleotide binding" evidence="5">
    <location>
        <begin position="4"/>
        <end position="229"/>
    </location>
</feature>
<dbReference type="Pfam" id="PF07685">
    <property type="entry name" value="GATase_3"/>
    <property type="match status" value="1"/>
</dbReference>
<dbReference type="PROSITE" id="PS51274">
    <property type="entry name" value="GATASE_COBBQ"/>
    <property type="match status" value="1"/>
</dbReference>
<dbReference type="CDD" id="cd01750">
    <property type="entry name" value="GATase1_CobQ"/>
    <property type="match status" value="1"/>
</dbReference>
<dbReference type="SUPFAM" id="SSF52317">
    <property type="entry name" value="Class I glutamine amidotransferase-like"/>
    <property type="match status" value="1"/>
</dbReference>
<dbReference type="PANTHER" id="PTHR21343:SF1">
    <property type="entry name" value="COBYRIC ACID SYNTHASE"/>
    <property type="match status" value="1"/>
</dbReference>
<dbReference type="InterPro" id="IPR047045">
    <property type="entry name" value="CobQ_N"/>
</dbReference>
<gene>
    <name evidence="4" type="primary">cobQ</name>
    <name evidence="7" type="ORF">WDJ61_03835</name>
</gene>
<reference evidence="7 8" key="1">
    <citation type="submission" date="2024-02" db="EMBL/GenBank/DDBJ databases">
        <title>Seven novel Bacillus-like species.</title>
        <authorList>
            <person name="Liu G."/>
        </authorList>
    </citation>
    <scope>NUCLEOTIDE SEQUENCE [LARGE SCALE GENOMIC DNA]</scope>
    <source>
        <strain evidence="7 8">FJAT-52991</strain>
    </source>
</reference>
<accession>A0ABZ2N7S5</accession>
<keyword evidence="3 4" id="KW-0315">Glutamine amidotransferase</keyword>
<comment type="function">
    <text evidence="4">Catalyzes amidations at positions B, D, E, and G on adenosylcobyrinic A,C-diamide. NH(2) groups are provided by glutamine, and one molecule of ATP is hydrogenolyzed for each amidation.</text>
</comment>
<sequence>MKGVMLQGTASDVGKSLVATALCRLLWQKGLKPIPFKSQNVSNNSYVTASGKEIGRAQGLQAEACQLEAIPAMNPILLKPSGSGRSEIVLRGERQSTISGMAYREAYYETALQVIEESFYELTDLADFLVIEGAGSPVEMNLKKKEVVNMKVAEMADVPVILIADIHRGGLFASVIGTLELFEPHERERVKGIIINKFYGDPALFADGKQWLEERTGLPVLAVLPYLPNHRLEGEDSLSLSARFSSQTKKALDIVAIKLPYLSNYSDMEPFLLEKDTTVRWVDSVEAFGQPDAVVLPGTKSTLHDLQFLKTSRLADRIVQFAKEGGTVAGLCGGYQILCEQLIDPDGHDSGVSGHSEIGLSLIPGKTTFFNEKTTVRIHGKVAQFPAIDLSGYEIHIGQTVIEEPSPFVIREDGSEEGYCSADGRVIGTYMHHLFHNDAWRSEWLNRLRSKKGLPLSQLNMMKEKQQAYDELAQHLEKYLDWEKFMAIIGEEEREMK</sequence>
<dbReference type="RefSeq" id="WP_338753291.1">
    <property type="nucleotide sequence ID" value="NZ_CP147404.1"/>
</dbReference>
<dbReference type="CDD" id="cd05389">
    <property type="entry name" value="CobQ_N"/>
    <property type="match status" value="1"/>
</dbReference>
<name>A0ABZ2N7S5_9BACI</name>
<dbReference type="InterPro" id="IPR004459">
    <property type="entry name" value="CobQ_synth"/>
</dbReference>
<evidence type="ECO:0000256" key="3">
    <source>
        <dbReference type="ARBA" id="ARBA00022962"/>
    </source>
</evidence>
<dbReference type="InterPro" id="IPR029062">
    <property type="entry name" value="Class_I_gatase-like"/>
</dbReference>
<feature type="domain" description="CobB/CobQ-like glutamine amidotransferase" evidence="6">
    <location>
        <begin position="253"/>
        <end position="440"/>
    </location>
</feature>
<feature type="active site" evidence="4">
    <location>
        <position position="432"/>
    </location>
</feature>
<dbReference type="NCBIfam" id="TIGR00313">
    <property type="entry name" value="cobQ"/>
    <property type="match status" value="1"/>
</dbReference>
<comment type="pathway">
    <text evidence="1 4">Cofactor biosynthesis; adenosylcobalamin biosynthesis.</text>
</comment>
<organism evidence="7 8">
    <name type="scientific">Bacillus kandeliae</name>
    <dbReference type="NCBI Taxonomy" id="3129297"/>
    <lineage>
        <taxon>Bacteria</taxon>
        <taxon>Bacillati</taxon>
        <taxon>Bacillota</taxon>
        <taxon>Bacilli</taxon>
        <taxon>Bacillales</taxon>
        <taxon>Bacillaceae</taxon>
        <taxon>Bacillus</taxon>
    </lineage>
</organism>
<evidence type="ECO:0000259" key="5">
    <source>
        <dbReference type="Pfam" id="PF01656"/>
    </source>
</evidence>
<dbReference type="SUPFAM" id="SSF52540">
    <property type="entry name" value="P-loop containing nucleoside triphosphate hydrolases"/>
    <property type="match status" value="1"/>
</dbReference>
<dbReference type="InterPro" id="IPR033949">
    <property type="entry name" value="CobQ_GATase1"/>
</dbReference>
<proteinExistence type="inferred from homology"/>
<feature type="active site" description="Nucleophile" evidence="4">
    <location>
        <position position="332"/>
    </location>
</feature>
<protein>
    <recommendedName>
        <fullName evidence="4">Cobyric acid synthase</fullName>
    </recommendedName>
</protein>
<evidence type="ECO:0000256" key="4">
    <source>
        <dbReference type="HAMAP-Rule" id="MF_00028"/>
    </source>
</evidence>
<dbReference type="Gene3D" id="3.40.50.300">
    <property type="entry name" value="P-loop containing nucleotide triphosphate hydrolases"/>
    <property type="match status" value="1"/>
</dbReference>
<dbReference type="Gene3D" id="3.40.50.880">
    <property type="match status" value="1"/>
</dbReference>
<comment type="similarity">
    <text evidence="4">Belongs to the CobB/CobQ family. CobQ subfamily.</text>
</comment>
<evidence type="ECO:0000313" key="7">
    <source>
        <dbReference type="EMBL" id="WXB93791.1"/>
    </source>
</evidence>
<dbReference type="Proteomes" id="UP001387364">
    <property type="component" value="Chromosome"/>
</dbReference>
<dbReference type="PANTHER" id="PTHR21343">
    <property type="entry name" value="DETHIOBIOTIN SYNTHETASE"/>
    <property type="match status" value="1"/>
</dbReference>
<keyword evidence="8" id="KW-1185">Reference proteome</keyword>
<dbReference type="HAMAP" id="MF_00028">
    <property type="entry name" value="CobQ"/>
    <property type="match status" value="1"/>
</dbReference>
<evidence type="ECO:0000256" key="1">
    <source>
        <dbReference type="ARBA" id="ARBA00004953"/>
    </source>
</evidence>
<dbReference type="NCBIfam" id="NF001989">
    <property type="entry name" value="PRK00784.1"/>
    <property type="match status" value="1"/>
</dbReference>
<dbReference type="EMBL" id="CP147404">
    <property type="protein sequence ID" value="WXB93791.1"/>
    <property type="molecule type" value="Genomic_DNA"/>
</dbReference>
<evidence type="ECO:0000259" key="6">
    <source>
        <dbReference type="Pfam" id="PF07685"/>
    </source>
</evidence>
<dbReference type="InterPro" id="IPR002586">
    <property type="entry name" value="CobQ/CobB/MinD/ParA_Nub-bd_dom"/>
</dbReference>
<dbReference type="Pfam" id="PF01656">
    <property type="entry name" value="CbiA"/>
    <property type="match status" value="1"/>
</dbReference>
<evidence type="ECO:0000256" key="2">
    <source>
        <dbReference type="ARBA" id="ARBA00022573"/>
    </source>
</evidence>